<dbReference type="EnsemblPlants" id="KRH01704">
    <property type="protein sequence ID" value="KRH01704"/>
    <property type="gene ID" value="GLYMA_18G293400"/>
</dbReference>
<dbReference type="Gramene" id="KRH01703">
    <property type="protein sequence ID" value="KRH01703"/>
    <property type="gene ID" value="GLYMA_18G293400"/>
</dbReference>
<dbReference type="Proteomes" id="UP000008827">
    <property type="component" value="Chromosome 18"/>
</dbReference>
<gene>
    <name evidence="1" type="ORF">GLYMA_18G293400</name>
</gene>
<dbReference type="InParanoid" id="A0A0R0F5L1"/>
<evidence type="ECO:0000313" key="1">
    <source>
        <dbReference type="EMBL" id="KRH01703.1"/>
    </source>
</evidence>
<name>A0A0R0F5L1_SOYBN</name>
<evidence type="ECO:0000313" key="3">
    <source>
        <dbReference type="Proteomes" id="UP000008827"/>
    </source>
</evidence>
<reference evidence="1 2" key="1">
    <citation type="journal article" date="2010" name="Nature">
        <title>Genome sequence of the palaeopolyploid soybean.</title>
        <authorList>
            <person name="Schmutz J."/>
            <person name="Cannon S.B."/>
            <person name="Schlueter J."/>
            <person name="Ma J."/>
            <person name="Mitros T."/>
            <person name="Nelson W."/>
            <person name="Hyten D.L."/>
            <person name="Song Q."/>
            <person name="Thelen J.J."/>
            <person name="Cheng J."/>
            <person name="Xu D."/>
            <person name="Hellsten U."/>
            <person name="May G.D."/>
            <person name="Yu Y."/>
            <person name="Sakurai T."/>
            <person name="Umezawa T."/>
            <person name="Bhattacharyya M.K."/>
            <person name="Sandhu D."/>
            <person name="Valliyodan B."/>
            <person name="Lindquist E."/>
            <person name="Peto M."/>
            <person name="Grant D."/>
            <person name="Shu S."/>
            <person name="Goodstein D."/>
            <person name="Barry K."/>
            <person name="Futrell-Griggs M."/>
            <person name="Abernathy B."/>
            <person name="Du J."/>
            <person name="Tian Z."/>
            <person name="Zhu L."/>
            <person name="Gill N."/>
            <person name="Joshi T."/>
            <person name="Libault M."/>
            <person name="Sethuraman A."/>
            <person name="Zhang X.-C."/>
            <person name="Shinozaki K."/>
            <person name="Nguyen H.T."/>
            <person name="Wing R.A."/>
            <person name="Cregan P."/>
            <person name="Specht J."/>
            <person name="Grimwood J."/>
            <person name="Rokhsar D."/>
            <person name="Stacey G."/>
            <person name="Shoemaker R.C."/>
            <person name="Jackson S.A."/>
        </authorList>
    </citation>
    <scope>NUCLEOTIDE SEQUENCE [LARGE SCALE GENOMIC DNA]</scope>
    <source>
        <strain evidence="2">cv. Williams 82</strain>
        <tissue evidence="1">Callus</tissue>
    </source>
</reference>
<dbReference type="EMBL" id="CM000851">
    <property type="protein sequence ID" value="KRH01704.1"/>
    <property type="molecule type" value="Genomic_DNA"/>
</dbReference>
<keyword evidence="3" id="KW-1185">Reference proteome</keyword>
<reference evidence="1" key="3">
    <citation type="submission" date="2018-07" db="EMBL/GenBank/DDBJ databases">
        <title>WGS assembly of Glycine max.</title>
        <authorList>
            <person name="Schmutz J."/>
            <person name="Cannon S."/>
            <person name="Schlueter J."/>
            <person name="Ma J."/>
            <person name="Mitros T."/>
            <person name="Nelson W."/>
            <person name="Hyten D."/>
            <person name="Song Q."/>
            <person name="Thelen J."/>
            <person name="Cheng J."/>
            <person name="Xu D."/>
            <person name="Hellsten U."/>
            <person name="May G."/>
            <person name="Yu Y."/>
            <person name="Sakurai T."/>
            <person name="Umezawa T."/>
            <person name="Bhattacharyya M."/>
            <person name="Sandhu D."/>
            <person name="Valliyodan B."/>
            <person name="Lindquist E."/>
            <person name="Peto M."/>
            <person name="Grant D."/>
            <person name="Shu S."/>
            <person name="Goodstein D."/>
            <person name="Barry K."/>
            <person name="Futrell-Griggs M."/>
            <person name="Abernathy B."/>
            <person name="Du J."/>
            <person name="Tian Z."/>
            <person name="Zhu L."/>
            <person name="Gill N."/>
            <person name="Joshi T."/>
            <person name="Libault M."/>
            <person name="Sethuraman A."/>
            <person name="Zhang X."/>
            <person name="Shinozaki K."/>
            <person name="Nguyen H."/>
            <person name="Wing R."/>
            <person name="Cregan P."/>
            <person name="Specht J."/>
            <person name="Grimwood J."/>
            <person name="Rokhsar D."/>
            <person name="Stacey G."/>
            <person name="Shoemaker R."/>
            <person name="Jackson S."/>
        </authorList>
    </citation>
    <scope>NUCLEOTIDE SEQUENCE</scope>
    <source>
        <tissue evidence="1">Callus</tissue>
    </source>
</reference>
<dbReference type="Gramene" id="KRH01704">
    <property type="protein sequence ID" value="KRH01704"/>
    <property type="gene ID" value="GLYMA_18G293400"/>
</dbReference>
<proteinExistence type="predicted"/>
<dbReference type="EMBL" id="CM000851">
    <property type="protein sequence ID" value="KRH01703.1"/>
    <property type="molecule type" value="Genomic_DNA"/>
</dbReference>
<organism evidence="1">
    <name type="scientific">Glycine max</name>
    <name type="common">Soybean</name>
    <name type="synonym">Glycine hispida</name>
    <dbReference type="NCBI Taxonomy" id="3847"/>
    <lineage>
        <taxon>Eukaryota</taxon>
        <taxon>Viridiplantae</taxon>
        <taxon>Streptophyta</taxon>
        <taxon>Embryophyta</taxon>
        <taxon>Tracheophyta</taxon>
        <taxon>Spermatophyta</taxon>
        <taxon>Magnoliopsida</taxon>
        <taxon>eudicotyledons</taxon>
        <taxon>Gunneridae</taxon>
        <taxon>Pentapetalae</taxon>
        <taxon>rosids</taxon>
        <taxon>fabids</taxon>
        <taxon>Fabales</taxon>
        <taxon>Fabaceae</taxon>
        <taxon>Papilionoideae</taxon>
        <taxon>50 kb inversion clade</taxon>
        <taxon>NPAAA clade</taxon>
        <taxon>indigoferoid/millettioid clade</taxon>
        <taxon>Phaseoleae</taxon>
        <taxon>Glycine</taxon>
        <taxon>Glycine subgen. Soja</taxon>
    </lineage>
</organism>
<accession>A0A0R0F5L1</accession>
<dbReference type="EnsemblPlants" id="KRH01703">
    <property type="protein sequence ID" value="KRH01703"/>
    <property type="gene ID" value="GLYMA_18G293400"/>
</dbReference>
<protein>
    <submittedName>
        <fullName evidence="1 2">Uncharacterized protein</fullName>
    </submittedName>
</protein>
<reference evidence="2" key="2">
    <citation type="submission" date="2018-02" db="UniProtKB">
        <authorList>
            <consortium name="EnsemblPlants"/>
        </authorList>
    </citation>
    <scope>IDENTIFICATION</scope>
    <source>
        <strain evidence="2">Williams 82</strain>
    </source>
</reference>
<sequence>MKLAGLFMVKRKWLGPVKNQLDPNWFGFTPLQEIHFSQLEHPLRIKIVCTYTHIHNIYIYIALVATHNCEQ</sequence>
<dbReference type="AlphaFoldDB" id="A0A0R0F5L1"/>
<evidence type="ECO:0000313" key="2">
    <source>
        <dbReference type="EnsemblPlants" id="KRH01703"/>
    </source>
</evidence>